<gene>
    <name evidence="1" type="ORF">Hsar01_01109</name>
</gene>
<evidence type="ECO:0000313" key="1">
    <source>
        <dbReference type="EMBL" id="GAA5481895.1"/>
    </source>
</evidence>
<dbReference type="Proteomes" id="UP001476282">
    <property type="component" value="Unassembled WGS sequence"/>
</dbReference>
<accession>A0ABP9UK53</accession>
<keyword evidence="2" id="KW-1185">Reference proteome</keyword>
<evidence type="ECO:0000313" key="2">
    <source>
        <dbReference type="Proteomes" id="UP001476282"/>
    </source>
</evidence>
<protein>
    <submittedName>
        <fullName evidence="1">Uncharacterized protein</fullName>
    </submittedName>
</protein>
<sequence>MKNRVSIDITPAQEAEIIADIQALRTKITSIFTLTLDEDDRKNLFRLADRRLAFDQKADDYLHQRAELRPPSFDLVEYDKDGALIRSSDRILAAIETITTPITDARALAGNDRLDDDTAFLHFLDFAVRTGTPGAEDVHADLSASYPAGRRRKTHA</sequence>
<organism evidence="1 2">
    <name type="scientific">Haloferula sargassicola</name>
    <dbReference type="NCBI Taxonomy" id="490096"/>
    <lineage>
        <taxon>Bacteria</taxon>
        <taxon>Pseudomonadati</taxon>
        <taxon>Verrucomicrobiota</taxon>
        <taxon>Verrucomicrobiia</taxon>
        <taxon>Verrucomicrobiales</taxon>
        <taxon>Verrucomicrobiaceae</taxon>
        <taxon>Haloferula</taxon>
    </lineage>
</organism>
<comment type="caution">
    <text evidence="1">The sequence shown here is derived from an EMBL/GenBank/DDBJ whole genome shotgun (WGS) entry which is preliminary data.</text>
</comment>
<reference evidence="1 2" key="1">
    <citation type="submission" date="2024-02" db="EMBL/GenBank/DDBJ databases">
        <title>Haloferula sargassicola NBRC 104335.</title>
        <authorList>
            <person name="Ichikawa N."/>
            <person name="Katano-Makiyama Y."/>
            <person name="Hidaka K."/>
        </authorList>
    </citation>
    <scope>NUCLEOTIDE SEQUENCE [LARGE SCALE GENOMIC DNA]</scope>
    <source>
        <strain evidence="1 2">NBRC 104335</strain>
    </source>
</reference>
<proteinExistence type="predicted"/>
<dbReference type="RefSeq" id="WP_353566041.1">
    <property type="nucleotide sequence ID" value="NZ_BAABRI010000005.1"/>
</dbReference>
<dbReference type="EMBL" id="BAABRI010000005">
    <property type="protein sequence ID" value="GAA5481895.1"/>
    <property type="molecule type" value="Genomic_DNA"/>
</dbReference>
<name>A0ABP9UK53_9BACT</name>